<name>A0ABP1A6Q9_9BRYO</name>
<dbReference type="EMBL" id="OZ023702">
    <property type="protein sequence ID" value="CAK9858202.1"/>
    <property type="molecule type" value="Genomic_DNA"/>
</dbReference>
<sequence>MDTRNLLNYPEEQVTAYTPDVDDFIEDQFQEQSGLQVEVNDNEADNSHELPVVNAALAYRMVEMLERFWMQQDNLGIPFVVAS</sequence>
<evidence type="ECO:0000313" key="1">
    <source>
        <dbReference type="EMBL" id="CAK9858202.1"/>
    </source>
</evidence>
<gene>
    <name evidence="1" type="ORF">CSSPJE1EN2_LOCUS1197</name>
</gene>
<keyword evidence="2" id="KW-1185">Reference proteome</keyword>
<dbReference type="Proteomes" id="UP001497522">
    <property type="component" value="Chromosome 1"/>
</dbReference>
<proteinExistence type="predicted"/>
<protein>
    <submittedName>
        <fullName evidence="1">Uncharacterized protein</fullName>
    </submittedName>
</protein>
<reference evidence="1 2" key="1">
    <citation type="submission" date="2024-03" db="EMBL/GenBank/DDBJ databases">
        <authorList>
            <consortium name="ELIXIR-Norway"/>
            <consortium name="Elixir Norway"/>
        </authorList>
    </citation>
    <scope>NUCLEOTIDE SEQUENCE [LARGE SCALE GENOMIC DNA]</scope>
</reference>
<evidence type="ECO:0000313" key="2">
    <source>
        <dbReference type="Proteomes" id="UP001497522"/>
    </source>
</evidence>
<organism evidence="1 2">
    <name type="scientific">Sphagnum jensenii</name>
    <dbReference type="NCBI Taxonomy" id="128206"/>
    <lineage>
        <taxon>Eukaryota</taxon>
        <taxon>Viridiplantae</taxon>
        <taxon>Streptophyta</taxon>
        <taxon>Embryophyta</taxon>
        <taxon>Bryophyta</taxon>
        <taxon>Sphagnophytina</taxon>
        <taxon>Sphagnopsida</taxon>
        <taxon>Sphagnales</taxon>
        <taxon>Sphagnaceae</taxon>
        <taxon>Sphagnum</taxon>
    </lineage>
</organism>
<accession>A0ABP1A6Q9</accession>